<evidence type="ECO:0000256" key="2">
    <source>
        <dbReference type="SAM" id="Phobius"/>
    </source>
</evidence>
<comment type="caution">
    <text evidence="3">The sequence shown here is derived from an EMBL/GenBank/DDBJ whole genome shotgun (WGS) entry which is preliminary data.</text>
</comment>
<evidence type="ECO:0000313" key="4">
    <source>
        <dbReference type="Proteomes" id="UP001157160"/>
    </source>
</evidence>
<keyword evidence="2" id="KW-1133">Transmembrane helix</keyword>
<dbReference type="AlphaFoldDB" id="A0AA37ULY7"/>
<keyword evidence="2" id="KW-0472">Membrane</keyword>
<evidence type="ECO:0000256" key="1">
    <source>
        <dbReference type="SAM" id="MobiDB-lite"/>
    </source>
</evidence>
<organism evidence="3 4">
    <name type="scientific">Arenivirga flava</name>
    <dbReference type="NCBI Taxonomy" id="1930060"/>
    <lineage>
        <taxon>Bacteria</taxon>
        <taxon>Bacillati</taxon>
        <taxon>Actinomycetota</taxon>
        <taxon>Actinomycetes</taxon>
        <taxon>Micrococcales</taxon>
        <taxon>Microbacteriaceae</taxon>
        <taxon>Arenivirga</taxon>
    </lineage>
</organism>
<accession>A0AA37ULY7</accession>
<keyword evidence="4" id="KW-1185">Reference proteome</keyword>
<feature type="region of interest" description="Disordered" evidence="1">
    <location>
        <begin position="77"/>
        <end position="96"/>
    </location>
</feature>
<protein>
    <submittedName>
        <fullName evidence="3">Uncharacterized protein</fullName>
    </submittedName>
</protein>
<feature type="region of interest" description="Disordered" evidence="1">
    <location>
        <begin position="1"/>
        <end position="45"/>
    </location>
</feature>
<name>A0AA37ULY7_9MICO</name>
<evidence type="ECO:0000313" key="3">
    <source>
        <dbReference type="EMBL" id="GMA29201.1"/>
    </source>
</evidence>
<dbReference type="Proteomes" id="UP001157160">
    <property type="component" value="Unassembled WGS sequence"/>
</dbReference>
<feature type="transmembrane region" description="Helical" evidence="2">
    <location>
        <begin position="51"/>
        <end position="72"/>
    </location>
</feature>
<sequence>MSSPDERADEDPLVQQGTGARRDPVDSGVLRVGGVNPTEEASHSSFEGLRWLIGILIAILVVAVLGVLFLVATENSVGGSLEQPVSFSSRTPAPGE</sequence>
<proteinExistence type="predicted"/>
<dbReference type="RefSeq" id="WP_284233090.1">
    <property type="nucleotide sequence ID" value="NZ_BSUL01000001.1"/>
</dbReference>
<dbReference type="EMBL" id="BSUL01000001">
    <property type="protein sequence ID" value="GMA29201.1"/>
    <property type="molecule type" value="Genomic_DNA"/>
</dbReference>
<reference evidence="3 4" key="1">
    <citation type="journal article" date="2014" name="Int. J. Syst. Evol. Microbiol.">
        <title>Complete genome sequence of Corynebacterium casei LMG S-19264T (=DSM 44701T), isolated from a smear-ripened cheese.</title>
        <authorList>
            <consortium name="US DOE Joint Genome Institute (JGI-PGF)"/>
            <person name="Walter F."/>
            <person name="Albersmeier A."/>
            <person name="Kalinowski J."/>
            <person name="Ruckert C."/>
        </authorList>
    </citation>
    <scope>NUCLEOTIDE SEQUENCE [LARGE SCALE GENOMIC DNA]</scope>
    <source>
        <strain evidence="3 4">NBRC 112289</strain>
    </source>
</reference>
<gene>
    <name evidence="3" type="ORF">GCM10025874_24540</name>
</gene>
<keyword evidence="2" id="KW-0812">Transmembrane</keyword>